<evidence type="ECO:0000313" key="3">
    <source>
        <dbReference type="Proteomes" id="UP000014629"/>
    </source>
</evidence>
<evidence type="ECO:0000256" key="1">
    <source>
        <dbReference type="SAM" id="Phobius"/>
    </source>
</evidence>
<protein>
    <recommendedName>
        <fullName evidence="4">DUF3592 domain-containing protein</fullName>
    </recommendedName>
</protein>
<proteinExistence type="predicted"/>
<organism evidence="2 3">
    <name type="scientific">Streptomyces aurantiacus JA 4570</name>
    <dbReference type="NCBI Taxonomy" id="1286094"/>
    <lineage>
        <taxon>Bacteria</taxon>
        <taxon>Bacillati</taxon>
        <taxon>Actinomycetota</taxon>
        <taxon>Actinomycetes</taxon>
        <taxon>Kitasatosporales</taxon>
        <taxon>Streptomycetaceae</taxon>
        <taxon>Streptomyces</taxon>
        <taxon>Streptomyces aurantiacus group</taxon>
    </lineage>
</organism>
<dbReference type="RefSeq" id="WP_016641122.1">
    <property type="nucleotide sequence ID" value="NZ_AOPZ01000126.1"/>
</dbReference>
<keyword evidence="1" id="KW-1133">Transmembrane helix</keyword>
<dbReference type="Proteomes" id="UP000014629">
    <property type="component" value="Unassembled WGS sequence"/>
</dbReference>
<keyword evidence="1" id="KW-0472">Membrane</keyword>
<evidence type="ECO:0008006" key="4">
    <source>
        <dbReference type="Google" id="ProtNLM"/>
    </source>
</evidence>
<feature type="transmembrane region" description="Helical" evidence="1">
    <location>
        <begin position="120"/>
        <end position="139"/>
    </location>
</feature>
<comment type="caution">
    <text evidence="2">The sequence shown here is derived from an EMBL/GenBank/DDBJ whole genome shotgun (WGS) entry which is preliminary data.</text>
</comment>
<dbReference type="OrthoDB" id="4315252at2"/>
<dbReference type="EMBL" id="AOPZ01000126">
    <property type="protein sequence ID" value="EPH43955.1"/>
    <property type="molecule type" value="Genomic_DNA"/>
</dbReference>
<reference evidence="2 3" key="1">
    <citation type="submission" date="2013-02" db="EMBL/GenBank/DDBJ databases">
        <title>Draft Genome Sequence of Streptomyces aurantiacus, Which Produces Setomimycin.</title>
        <authorList>
            <person name="Gruening B.A."/>
            <person name="Praeg A."/>
            <person name="Erxleben A."/>
            <person name="Guenther S."/>
            <person name="Mueller M."/>
        </authorList>
    </citation>
    <scope>NUCLEOTIDE SEQUENCE [LARGE SCALE GENOMIC DNA]</scope>
    <source>
        <strain evidence="2 3">JA 4570</strain>
    </source>
</reference>
<sequence length="145" mass="15564">MSRGLKLGWLAALLIVVGSIVVTLFGYSGHSRVTRLYQQGVTVEGEAVEVTTDGRGRTSGITVRYRPTGRAPVTAELPTTPKLPRAVEGRPIEVIYDSEDPDDVLSTAQLHAVQPDWNPLSVLGFGVMGAGLVVVVMAARRPRSR</sequence>
<accession>S3ZZS6</accession>
<evidence type="ECO:0000313" key="2">
    <source>
        <dbReference type="EMBL" id="EPH43955.1"/>
    </source>
</evidence>
<keyword evidence="1" id="KW-0812">Transmembrane</keyword>
<keyword evidence="3" id="KW-1185">Reference proteome</keyword>
<dbReference type="AlphaFoldDB" id="S3ZZS6"/>
<gene>
    <name evidence="2" type="ORF">STRAU_2994</name>
</gene>
<name>S3ZZS6_9ACTN</name>
<dbReference type="PATRIC" id="fig|1286094.4.peg.2963"/>
<feature type="transmembrane region" description="Helical" evidence="1">
    <location>
        <begin position="7"/>
        <end position="27"/>
    </location>
</feature>